<sequence>MDSDTIKPKLIIFNDDDNDKENDISNDIISFPQLPIIKDVTLDETIGQGAFGCVASAHSTKRPSIMFAIKFIHLPTIETQGLQKSDTFNEIKLHMKCSKHPNILQLIDCRMEDQFVCIFLELASGGDLFDKIEPDVGVDTEIAQFYFKQLVNAIFYLHDECGIAHRDIKPENILLDKDGNLKLADFGLASRFRRKDGTKKVSKDKRGSYPYMAPEILSSDLPLYYADVTDVWSIGILVFVLLTGEIPWEIPTREDNNFVNFIRNKGNLNLGPWAKIEFSHLNLLRKLLQPLPEQRVTINQLKLHPWYNKKIIFANSLGLCNNPGLLAQKLYSNLKVSLTDESYDLFTQNVPNHDNNNVSNFASTQPLNTDMVNIKHDSLTEDNILPNTQITAFSQYIPRTSIFSMDSQLATNDDDDRITKLEKWKNYINQDIAMLQFNPHSNMERYRSSKFNPIKLDKFYSIVDMYLLVSTLQKAFNVRNIVTKSNIVDTFATLVDEYGMDNVFPLNITIKTKDRMKSKLCGSINITQIDSDLKCLNFQRKSGDPLEWRRLFKDITLYCRDLIFMPNND</sequence>
<feature type="domain" description="Protein kinase" evidence="10">
    <location>
        <begin position="40"/>
        <end position="307"/>
    </location>
</feature>
<dbReference type="GO" id="GO:0007095">
    <property type="term" value="P:mitotic G2 DNA damage checkpoint signaling"/>
    <property type="evidence" value="ECO:0007669"/>
    <property type="project" value="TreeGrafter"/>
</dbReference>
<protein>
    <recommendedName>
        <fullName evidence="1">non-specific serine/threonine protein kinase</fullName>
        <ecNumber evidence="1">2.7.11.1</ecNumber>
    </recommendedName>
</protein>
<proteinExistence type="predicted"/>
<dbReference type="Pfam" id="PF00069">
    <property type="entry name" value="Pkinase"/>
    <property type="match status" value="1"/>
</dbReference>
<evidence type="ECO:0000256" key="8">
    <source>
        <dbReference type="ARBA" id="ARBA00048679"/>
    </source>
</evidence>
<dbReference type="SMART" id="SM00220">
    <property type="entry name" value="S_TKc"/>
    <property type="match status" value="1"/>
</dbReference>
<comment type="caution">
    <text evidence="11">The sequence shown here is derived from an EMBL/GenBank/DDBJ whole genome shotgun (WGS) entry which is preliminary data.</text>
</comment>
<dbReference type="InterPro" id="IPR011009">
    <property type="entry name" value="Kinase-like_dom_sf"/>
</dbReference>
<dbReference type="PANTHER" id="PTHR43895">
    <property type="entry name" value="CALCIUM/CALMODULIN-DEPENDENT PROTEIN KINASE KINASE-RELATED"/>
    <property type="match status" value="1"/>
</dbReference>
<dbReference type="AlphaFoldDB" id="A0A8H2VFC5"/>
<evidence type="ECO:0000256" key="2">
    <source>
        <dbReference type="ARBA" id="ARBA00022527"/>
    </source>
</evidence>
<evidence type="ECO:0000259" key="10">
    <source>
        <dbReference type="PROSITE" id="PS50011"/>
    </source>
</evidence>
<name>A0A8H2VFC5_9SACH</name>
<evidence type="ECO:0000256" key="5">
    <source>
        <dbReference type="ARBA" id="ARBA00022777"/>
    </source>
</evidence>
<evidence type="ECO:0000256" key="3">
    <source>
        <dbReference type="ARBA" id="ARBA00022679"/>
    </source>
</evidence>
<dbReference type="GO" id="GO:0004674">
    <property type="term" value="F:protein serine/threonine kinase activity"/>
    <property type="evidence" value="ECO:0007669"/>
    <property type="project" value="UniProtKB-KW"/>
</dbReference>
<evidence type="ECO:0000313" key="12">
    <source>
        <dbReference type="Proteomes" id="UP000644660"/>
    </source>
</evidence>
<gene>
    <name evidence="11" type="ORF">KABA2_04S08756</name>
</gene>
<dbReference type="OrthoDB" id="539158at2759"/>
<dbReference type="GO" id="GO:0035861">
    <property type="term" value="C:site of double-strand break"/>
    <property type="evidence" value="ECO:0007669"/>
    <property type="project" value="TreeGrafter"/>
</dbReference>
<dbReference type="GO" id="GO:0005737">
    <property type="term" value="C:cytoplasm"/>
    <property type="evidence" value="ECO:0007669"/>
    <property type="project" value="TreeGrafter"/>
</dbReference>
<evidence type="ECO:0000256" key="9">
    <source>
        <dbReference type="PROSITE-ProRule" id="PRU10141"/>
    </source>
</evidence>
<comment type="catalytic activity">
    <reaction evidence="7">
        <text>L-threonyl-[protein] + ATP = O-phospho-L-threonyl-[protein] + ADP + H(+)</text>
        <dbReference type="Rhea" id="RHEA:46608"/>
        <dbReference type="Rhea" id="RHEA-COMP:11060"/>
        <dbReference type="Rhea" id="RHEA-COMP:11605"/>
        <dbReference type="ChEBI" id="CHEBI:15378"/>
        <dbReference type="ChEBI" id="CHEBI:30013"/>
        <dbReference type="ChEBI" id="CHEBI:30616"/>
        <dbReference type="ChEBI" id="CHEBI:61977"/>
        <dbReference type="ChEBI" id="CHEBI:456216"/>
        <dbReference type="EC" id="2.7.11.1"/>
    </reaction>
</comment>
<evidence type="ECO:0000256" key="6">
    <source>
        <dbReference type="ARBA" id="ARBA00022840"/>
    </source>
</evidence>
<dbReference type="RefSeq" id="XP_041406390.1">
    <property type="nucleotide sequence ID" value="XM_041550456.1"/>
</dbReference>
<accession>A0A8H2VFC5</accession>
<dbReference type="PROSITE" id="PS00107">
    <property type="entry name" value="PROTEIN_KINASE_ATP"/>
    <property type="match status" value="1"/>
</dbReference>
<evidence type="ECO:0000313" key="11">
    <source>
        <dbReference type="EMBL" id="CAB4254546.1"/>
    </source>
</evidence>
<dbReference type="FunFam" id="1.10.510.10:FF:000571">
    <property type="entry name" value="Maternal embryonic leucine zipper kinase"/>
    <property type="match status" value="1"/>
</dbReference>
<dbReference type="SUPFAM" id="SSF56112">
    <property type="entry name" value="Protein kinase-like (PK-like)"/>
    <property type="match status" value="1"/>
</dbReference>
<evidence type="ECO:0000256" key="7">
    <source>
        <dbReference type="ARBA" id="ARBA00047899"/>
    </source>
</evidence>
<dbReference type="InterPro" id="IPR017441">
    <property type="entry name" value="Protein_kinase_ATP_BS"/>
</dbReference>
<keyword evidence="4 9" id="KW-0547">Nucleotide-binding</keyword>
<evidence type="ECO:0000256" key="4">
    <source>
        <dbReference type="ARBA" id="ARBA00022741"/>
    </source>
</evidence>
<dbReference type="GO" id="GO:0005524">
    <property type="term" value="F:ATP binding"/>
    <property type="evidence" value="ECO:0007669"/>
    <property type="project" value="UniProtKB-UniRule"/>
</dbReference>
<keyword evidence="6 9" id="KW-0067">ATP-binding</keyword>
<dbReference type="Gene3D" id="1.10.510.10">
    <property type="entry name" value="Transferase(Phosphotransferase) domain 1"/>
    <property type="match status" value="1"/>
</dbReference>
<dbReference type="EC" id="2.7.11.1" evidence="1"/>
<feature type="binding site" evidence="9">
    <location>
        <position position="70"/>
    </location>
    <ligand>
        <name>ATP</name>
        <dbReference type="ChEBI" id="CHEBI:30616"/>
    </ligand>
</feature>
<dbReference type="PROSITE" id="PS50011">
    <property type="entry name" value="PROTEIN_KINASE_DOM"/>
    <property type="match status" value="1"/>
</dbReference>
<comment type="catalytic activity">
    <reaction evidence="8">
        <text>L-seryl-[protein] + ATP = O-phospho-L-seryl-[protein] + ADP + H(+)</text>
        <dbReference type="Rhea" id="RHEA:17989"/>
        <dbReference type="Rhea" id="RHEA-COMP:9863"/>
        <dbReference type="Rhea" id="RHEA-COMP:11604"/>
        <dbReference type="ChEBI" id="CHEBI:15378"/>
        <dbReference type="ChEBI" id="CHEBI:29999"/>
        <dbReference type="ChEBI" id="CHEBI:30616"/>
        <dbReference type="ChEBI" id="CHEBI:83421"/>
        <dbReference type="ChEBI" id="CHEBI:456216"/>
        <dbReference type="EC" id="2.7.11.1"/>
    </reaction>
</comment>
<reference evidence="11 12" key="1">
    <citation type="submission" date="2020-05" db="EMBL/GenBank/DDBJ databases">
        <authorList>
            <person name="Casaregola S."/>
            <person name="Devillers H."/>
            <person name="Grondin C."/>
        </authorList>
    </citation>
    <scope>NUCLEOTIDE SEQUENCE [LARGE SCALE GENOMIC DNA]</scope>
    <source>
        <strain evidence="11 12">CLIB 1767</strain>
    </source>
</reference>
<keyword evidence="2" id="KW-0723">Serine/threonine-protein kinase</keyword>
<dbReference type="InterPro" id="IPR000719">
    <property type="entry name" value="Prot_kinase_dom"/>
</dbReference>
<keyword evidence="12" id="KW-1185">Reference proteome</keyword>
<dbReference type="EMBL" id="CAEFZW010000004">
    <property type="protein sequence ID" value="CAB4254546.1"/>
    <property type="molecule type" value="Genomic_DNA"/>
</dbReference>
<dbReference type="Proteomes" id="UP000644660">
    <property type="component" value="Unassembled WGS sequence"/>
</dbReference>
<dbReference type="PANTHER" id="PTHR43895:SF32">
    <property type="entry name" value="SERINE_THREONINE-PROTEIN KINASE CHK1"/>
    <property type="match status" value="1"/>
</dbReference>
<keyword evidence="5 11" id="KW-0418">Kinase</keyword>
<dbReference type="InterPro" id="IPR008271">
    <property type="entry name" value="Ser/Thr_kinase_AS"/>
</dbReference>
<organism evidence="11 12">
    <name type="scientific">Maudiozyma barnettii</name>
    <dbReference type="NCBI Taxonomy" id="61262"/>
    <lineage>
        <taxon>Eukaryota</taxon>
        <taxon>Fungi</taxon>
        <taxon>Dikarya</taxon>
        <taxon>Ascomycota</taxon>
        <taxon>Saccharomycotina</taxon>
        <taxon>Saccharomycetes</taxon>
        <taxon>Saccharomycetales</taxon>
        <taxon>Saccharomycetaceae</taxon>
        <taxon>Maudiozyma</taxon>
    </lineage>
</organism>
<evidence type="ECO:0000256" key="1">
    <source>
        <dbReference type="ARBA" id="ARBA00012513"/>
    </source>
</evidence>
<dbReference type="PROSITE" id="PS00108">
    <property type="entry name" value="PROTEIN_KINASE_ST"/>
    <property type="match status" value="1"/>
</dbReference>
<keyword evidence="3" id="KW-0808">Transferase</keyword>
<dbReference type="GeneID" id="64857545"/>
<dbReference type="GO" id="GO:0005634">
    <property type="term" value="C:nucleus"/>
    <property type="evidence" value="ECO:0007669"/>
    <property type="project" value="TreeGrafter"/>
</dbReference>